<dbReference type="InterPro" id="IPR050951">
    <property type="entry name" value="Retrovirus_Pol_polyprotein"/>
</dbReference>
<dbReference type="OrthoDB" id="2286242at2759"/>
<gene>
    <name evidence="9" type="primary">pol</name>
    <name evidence="9" type="ORF">AWC38_SpisGene18128</name>
</gene>
<dbReference type="Pfam" id="PF17917">
    <property type="entry name" value="RT_RNaseH"/>
    <property type="match status" value="1"/>
</dbReference>
<dbReference type="GO" id="GO:0003964">
    <property type="term" value="F:RNA-directed DNA polymerase activity"/>
    <property type="evidence" value="ECO:0007669"/>
    <property type="project" value="UniProtKB-KW"/>
</dbReference>
<evidence type="ECO:0000313" key="10">
    <source>
        <dbReference type="Proteomes" id="UP000225706"/>
    </source>
</evidence>
<dbReference type="AlphaFoldDB" id="A0A2B4RL60"/>
<dbReference type="Gene3D" id="3.10.20.370">
    <property type="match status" value="1"/>
</dbReference>
<evidence type="ECO:0000256" key="4">
    <source>
        <dbReference type="ARBA" id="ARBA00022722"/>
    </source>
</evidence>
<dbReference type="PANTHER" id="PTHR37984:SF8">
    <property type="entry name" value="CCHC-TYPE DOMAIN-CONTAINING PROTEIN"/>
    <property type="match status" value="1"/>
</dbReference>
<dbReference type="InterPro" id="IPR043502">
    <property type="entry name" value="DNA/RNA_pol_sf"/>
</dbReference>
<evidence type="ECO:0000256" key="1">
    <source>
        <dbReference type="ARBA" id="ARBA00012493"/>
    </source>
</evidence>
<dbReference type="InterPro" id="IPR021109">
    <property type="entry name" value="Peptidase_aspartic_dom_sf"/>
</dbReference>
<dbReference type="FunFam" id="3.30.70.270:FF:000020">
    <property type="entry name" value="Transposon Tf2-6 polyprotein-like Protein"/>
    <property type="match status" value="1"/>
</dbReference>
<dbReference type="CDD" id="cd09274">
    <property type="entry name" value="RNase_HI_RT_Ty3"/>
    <property type="match status" value="1"/>
</dbReference>
<evidence type="ECO:0000313" key="9">
    <source>
        <dbReference type="EMBL" id="PFX17543.1"/>
    </source>
</evidence>
<dbReference type="STRING" id="50429.A0A2B4RL60"/>
<feature type="domain" description="Reverse transcriptase RNase H-like" evidence="8">
    <location>
        <begin position="486"/>
        <end position="587"/>
    </location>
</feature>
<keyword evidence="4" id="KW-0540">Nuclease</keyword>
<name>A0A2B4RL60_STYPI</name>
<keyword evidence="6" id="KW-0378">Hydrolase</keyword>
<keyword evidence="7" id="KW-0695">RNA-directed DNA polymerase</keyword>
<evidence type="ECO:0000256" key="5">
    <source>
        <dbReference type="ARBA" id="ARBA00022759"/>
    </source>
</evidence>
<dbReference type="FunFam" id="3.10.20.370:FF:000001">
    <property type="entry name" value="Retrovirus-related Pol polyprotein from transposon 17.6-like protein"/>
    <property type="match status" value="1"/>
</dbReference>
<comment type="caution">
    <text evidence="9">The sequence shown here is derived from an EMBL/GenBank/DDBJ whole genome shotgun (WGS) entry which is preliminary data.</text>
</comment>
<evidence type="ECO:0000256" key="3">
    <source>
        <dbReference type="ARBA" id="ARBA00022695"/>
    </source>
</evidence>
<dbReference type="InterPro" id="IPR041373">
    <property type="entry name" value="RT_RNaseH"/>
</dbReference>
<dbReference type="Gene3D" id="3.30.70.270">
    <property type="match status" value="2"/>
</dbReference>
<evidence type="ECO:0000259" key="8">
    <source>
        <dbReference type="Pfam" id="PF17917"/>
    </source>
</evidence>
<dbReference type="CDD" id="cd05481">
    <property type="entry name" value="retropepsin_like_LTR_1"/>
    <property type="match status" value="1"/>
</dbReference>
<dbReference type="EMBL" id="LSMT01000467">
    <property type="protein sequence ID" value="PFX17543.1"/>
    <property type="molecule type" value="Genomic_DNA"/>
</dbReference>
<dbReference type="InterPro" id="IPR043128">
    <property type="entry name" value="Rev_trsase/Diguanyl_cyclase"/>
</dbReference>
<dbReference type="GO" id="GO:0016787">
    <property type="term" value="F:hydrolase activity"/>
    <property type="evidence" value="ECO:0007669"/>
    <property type="project" value="UniProtKB-KW"/>
</dbReference>
<dbReference type="Proteomes" id="UP000225706">
    <property type="component" value="Unassembled WGS sequence"/>
</dbReference>
<keyword evidence="2" id="KW-0808">Transferase</keyword>
<keyword evidence="5" id="KW-0255">Endonuclease</keyword>
<accession>A0A2B4RL60</accession>
<evidence type="ECO:0000256" key="7">
    <source>
        <dbReference type="ARBA" id="ARBA00022918"/>
    </source>
</evidence>
<organism evidence="9 10">
    <name type="scientific">Stylophora pistillata</name>
    <name type="common">Smooth cauliflower coral</name>
    <dbReference type="NCBI Taxonomy" id="50429"/>
    <lineage>
        <taxon>Eukaryota</taxon>
        <taxon>Metazoa</taxon>
        <taxon>Cnidaria</taxon>
        <taxon>Anthozoa</taxon>
        <taxon>Hexacorallia</taxon>
        <taxon>Scleractinia</taxon>
        <taxon>Astrocoeniina</taxon>
        <taxon>Pocilloporidae</taxon>
        <taxon>Stylophora</taxon>
    </lineage>
</organism>
<dbReference type="Gene3D" id="2.40.70.10">
    <property type="entry name" value="Acid Proteases"/>
    <property type="match status" value="1"/>
</dbReference>
<sequence length="717" mass="81156">MYSKEALSFLSSTSYETASQQLKEIHQEEVSAISQANEKTPPPPIREREIRCKFCAKTHVWNKLKCPAWGKTCSKCGIQNHFAVACKTKLSPSALATSSKRPTPRHVRRPVHAVEDSDLDEYVTCVDVKKQVCAVEKPNHKDKLLAVMLLNGHPVRFQLDTGATVNILPEESLKEVYGEDSLTLLDNTEVTLVMYNKTKKKPIGKKRVQVVNPRNEKKKYSVEFIVVKGKGKPLLGLRASEQMQLISVVRQNIMALQTEEPSQSKTPLTTEYILEEYADVFRGEGKLEGDLHLEIDPNVPPVQLPTRKVPIVIKEKLKEEMDHLEGLKYPDARLNGCKAIADDILVFGCGTNHDEAVKDYDDKLIVLLQRCREKGVRLNREKLQLRLNEVAYMGHMLSANGLQPDPEEVKAIKEMPAPTDEQSIQRLLGMTNYLLKFAPRLSEVTSPLRELTKNDNEFHSDEQVYGAALDETMKILSTTPVLKYFDPSSTPTLQCDASMHGLGACLMQDGHPVAYASRSLTPTEVHYAQVVKELLAIVFGVEKFETYLYGRKVLVQPDDKPLVAIFKKSLLNASKRLQRMFFRLQRYEFEVSYRKGTSLLMADPLSHAYLTPKEATEDQDDVMTVSDTRSPTEIKAEQMNMLQYLPVKDETLRQIQNLTQEDAILKTLACVIKQGWPESKLSPTGGSRLLSIQRRTSSPRWIYFQRKPCCHNVSNES</sequence>
<dbReference type="PANTHER" id="PTHR37984">
    <property type="entry name" value="PROTEIN CBG26694"/>
    <property type="match status" value="1"/>
</dbReference>
<keyword evidence="10" id="KW-1185">Reference proteome</keyword>
<evidence type="ECO:0000256" key="6">
    <source>
        <dbReference type="ARBA" id="ARBA00022801"/>
    </source>
</evidence>
<reference evidence="10" key="1">
    <citation type="journal article" date="2017" name="bioRxiv">
        <title>Comparative analysis of the genomes of Stylophora pistillata and Acropora digitifera provides evidence for extensive differences between species of corals.</title>
        <authorList>
            <person name="Voolstra C.R."/>
            <person name="Li Y."/>
            <person name="Liew Y.J."/>
            <person name="Baumgarten S."/>
            <person name="Zoccola D."/>
            <person name="Flot J.-F."/>
            <person name="Tambutte S."/>
            <person name="Allemand D."/>
            <person name="Aranda M."/>
        </authorList>
    </citation>
    <scope>NUCLEOTIDE SEQUENCE [LARGE SCALE GENOMIC DNA]</scope>
</reference>
<protein>
    <recommendedName>
        <fullName evidence="1">RNA-directed DNA polymerase</fullName>
        <ecNumber evidence="1">2.7.7.49</ecNumber>
    </recommendedName>
</protein>
<dbReference type="EC" id="2.7.7.49" evidence="1"/>
<dbReference type="GO" id="GO:0004519">
    <property type="term" value="F:endonuclease activity"/>
    <property type="evidence" value="ECO:0007669"/>
    <property type="project" value="UniProtKB-KW"/>
</dbReference>
<dbReference type="SUPFAM" id="SSF56672">
    <property type="entry name" value="DNA/RNA polymerases"/>
    <property type="match status" value="1"/>
</dbReference>
<proteinExistence type="predicted"/>
<evidence type="ECO:0000256" key="2">
    <source>
        <dbReference type="ARBA" id="ARBA00022679"/>
    </source>
</evidence>
<dbReference type="SUPFAM" id="SSF50630">
    <property type="entry name" value="Acid proteases"/>
    <property type="match status" value="1"/>
</dbReference>
<keyword evidence="3" id="KW-0548">Nucleotidyltransferase</keyword>